<name>A0A9Q8E878_9ENTR</name>
<reference evidence="1 2" key="1">
    <citation type="submission" date="2018-06" db="EMBL/GenBank/DDBJ databases">
        <authorList>
            <consortium name="Pathogen Informatics"/>
            <person name="Doyle S."/>
        </authorList>
    </citation>
    <scope>NUCLEOTIDE SEQUENCE [LARGE SCALE GENOMIC DNA]</scope>
    <source>
        <strain evidence="1 2">NCTC8782</strain>
    </source>
</reference>
<protein>
    <submittedName>
        <fullName evidence="1">Uncharacterized protein</fullName>
    </submittedName>
</protein>
<proteinExistence type="predicted"/>
<comment type="caution">
    <text evidence="1">The sequence shown here is derived from an EMBL/GenBank/DDBJ whole genome shotgun (WGS) entry which is preliminary data.</text>
</comment>
<gene>
    <name evidence="1" type="ORF">NCTC8782_01041</name>
</gene>
<evidence type="ECO:0000313" key="2">
    <source>
        <dbReference type="Proteomes" id="UP000255286"/>
    </source>
</evidence>
<dbReference type="Proteomes" id="UP000255286">
    <property type="component" value="Unassembled WGS sequence"/>
</dbReference>
<evidence type="ECO:0000313" key="1">
    <source>
        <dbReference type="EMBL" id="SUX78576.1"/>
    </source>
</evidence>
<dbReference type="AlphaFoldDB" id="A0A9Q8E878"/>
<sequence length="79" mass="9631">MPNKISSFQAAKFSVPLQFNEEELPYTLYEVNTTWRNRSEGKTEKRCFLYFWANDTENDYRRYIRVFDECEKNLMQLVS</sequence>
<accession>A0A9Q8E878</accession>
<organism evidence="1 2">
    <name type="scientific">Citrobacter youngae</name>
    <dbReference type="NCBI Taxonomy" id="133448"/>
    <lineage>
        <taxon>Bacteria</taxon>
        <taxon>Pseudomonadati</taxon>
        <taxon>Pseudomonadota</taxon>
        <taxon>Gammaproteobacteria</taxon>
        <taxon>Enterobacterales</taxon>
        <taxon>Enterobacteriaceae</taxon>
        <taxon>Citrobacter</taxon>
        <taxon>Citrobacter freundii complex</taxon>
    </lineage>
</organism>
<dbReference type="EMBL" id="UIGT01000001">
    <property type="protein sequence ID" value="SUX78576.1"/>
    <property type="molecule type" value="Genomic_DNA"/>
</dbReference>